<dbReference type="EMBL" id="BOOH01000006">
    <property type="protein sequence ID" value="GIH74280.1"/>
    <property type="molecule type" value="Genomic_DNA"/>
</dbReference>
<dbReference type="GO" id="GO:0009073">
    <property type="term" value="P:aromatic amino acid family biosynthetic process"/>
    <property type="evidence" value="ECO:0007669"/>
    <property type="project" value="InterPro"/>
</dbReference>
<feature type="domain" description="DAHP synthetase I/KDSA" evidence="2">
    <location>
        <begin position="87"/>
        <end position="329"/>
    </location>
</feature>
<dbReference type="Gene3D" id="3.20.20.70">
    <property type="entry name" value="Aldolase class I"/>
    <property type="match status" value="1"/>
</dbReference>
<sequence length="345" mass="36013">MVIVMAPEAVQGDVDAIVEIIAAAGGSAFVSRGVSRTIIGLVGDVDQFSALNLRGMPGVADVMRVSAPYKLVSRDNHPERSTVRVGGVPIGPDTVTLIAGPCAVETPEQTLAAARMAAAAGATLLRGGAYKPRTSPYAFQGLGEAGLRILAEVRAETGLPIVTEVVDAHDVELVASYADMLQIGTRNAQNFALLQAVGGIGKPVMLKRGMNATIEEWLMAAEYIAQRGNLDIVLCERGIRTFETATRNTLDVSAVPVAQRLSHLPVIIDPSHSGGRRDLVLPLTRAAIAVGADGVIIDVHPRPELALCDGPQALVDGDLDELARVMREFPALLGKSAAGDALAAV</sequence>
<dbReference type="NCBIfam" id="TIGR01361">
    <property type="entry name" value="DAHP_synth_Bsub"/>
    <property type="match status" value="1"/>
</dbReference>
<evidence type="ECO:0000256" key="1">
    <source>
        <dbReference type="ARBA" id="ARBA00022679"/>
    </source>
</evidence>
<name>A0A8J3RGF7_9ACTN</name>
<feature type="domain" description="DAHP synthase ferredoxin-like" evidence="3">
    <location>
        <begin position="1"/>
        <end position="66"/>
    </location>
</feature>
<dbReference type="AlphaFoldDB" id="A0A8J3RGF7"/>
<dbReference type="SUPFAM" id="SSF51569">
    <property type="entry name" value="Aldolase"/>
    <property type="match status" value="1"/>
</dbReference>
<protein>
    <submittedName>
        <fullName evidence="4">3-deoxy-7-phosphoheptulonate synthase</fullName>
    </submittedName>
</protein>
<comment type="caution">
    <text evidence="4">The sequence shown here is derived from an EMBL/GenBank/DDBJ whole genome shotgun (WGS) entry which is preliminary data.</text>
</comment>
<gene>
    <name evidence="4" type="ORF">Plo01_07090</name>
</gene>
<dbReference type="Proteomes" id="UP000616724">
    <property type="component" value="Unassembled WGS sequence"/>
</dbReference>
<dbReference type="InterPro" id="IPR052899">
    <property type="entry name" value="Class-I_DAHP_synthase"/>
</dbReference>
<dbReference type="NCBIfam" id="NF006421">
    <property type="entry name" value="PRK08673.1"/>
    <property type="match status" value="1"/>
</dbReference>
<dbReference type="GO" id="GO:0016740">
    <property type="term" value="F:transferase activity"/>
    <property type="evidence" value="ECO:0007669"/>
    <property type="project" value="UniProtKB-KW"/>
</dbReference>
<dbReference type="RefSeq" id="WP_203889022.1">
    <property type="nucleotide sequence ID" value="NZ_BOOH01000006.1"/>
</dbReference>
<evidence type="ECO:0000259" key="2">
    <source>
        <dbReference type="Pfam" id="PF00793"/>
    </source>
</evidence>
<evidence type="ECO:0000313" key="5">
    <source>
        <dbReference type="Proteomes" id="UP000616724"/>
    </source>
</evidence>
<dbReference type="NCBIfam" id="NF009239">
    <property type="entry name" value="PRK12595.1"/>
    <property type="match status" value="1"/>
</dbReference>
<dbReference type="Gene3D" id="3.30.70.1140">
    <property type="entry name" value="Phospho-2-dehydro-3-deoxyheptonate aldolase, domain 1"/>
    <property type="match status" value="1"/>
</dbReference>
<keyword evidence="5" id="KW-1185">Reference proteome</keyword>
<accession>A0A8J3RGF7</accession>
<dbReference type="PANTHER" id="PTHR43018">
    <property type="entry name" value="PHOSPHO-2-DEHYDRO-3-DEOXYHEPTONATE ALDOLASE"/>
    <property type="match status" value="1"/>
</dbReference>
<evidence type="ECO:0000313" key="4">
    <source>
        <dbReference type="EMBL" id="GIH74280.1"/>
    </source>
</evidence>
<dbReference type="Pfam" id="PF18152">
    <property type="entry name" value="DAHP_snth_FXD"/>
    <property type="match status" value="1"/>
</dbReference>
<dbReference type="InterPro" id="IPR006218">
    <property type="entry name" value="DAHP1/KDSA"/>
</dbReference>
<dbReference type="InterPro" id="IPR041071">
    <property type="entry name" value="DAHP_snth_FXD"/>
</dbReference>
<evidence type="ECO:0000259" key="3">
    <source>
        <dbReference type="Pfam" id="PF18152"/>
    </source>
</evidence>
<dbReference type="InterPro" id="IPR006268">
    <property type="entry name" value="DAHP_syn_2"/>
</dbReference>
<organism evidence="4 5">
    <name type="scientific">Planobispora longispora</name>
    <dbReference type="NCBI Taxonomy" id="28887"/>
    <lineage>
        <taxon>Bacteria</taxon>
        <taxon>Bacillati</taxon>
        <taxon>Actinomycetota</taxon>
        <taxon>Actinomycetes</taxon>
        <taxon>Streptosporangiales</taxon>
        <taxon>Streptosporangiaceae</taxon>
        <taxon>Planobispora</taxon>
    </lineage>
</organism>
<keyword evidence="1" id="KW-0808">Transferase</keyword>
<dbReference type="GO" id="GO:0016832">
    <property type="term" value="F:aldehyde-lyase activity"/>
    <property type="evidence" value="ECO:0007669"/>
    <property type="project" value="InterPro"/>
</dbReference>
<proteinExistence type="predicted"/>
<dbReference type="PANTHER" id="PTHR43018:SF1">
    <property type="entry name" value="PROTEIN AROA(G)"/>
    <property type="match status" value="1"/>
</dbReference>
<dbReference type="InterPro" id="IPR013785">
    <property type="entry name" value="Aldolase_TIM"/>
</dbReference>
<dbReference type="Pfam" id="PF00793">
    <property type="entry name" value="DAHP_synth_1"/>
    <property type="match status" value="1"/>
</dbReference>
<reference evidence="4 5" key="1">
    <citation type="submission" date="2021-01" db="EMBL/GenBank/DDBJ databases">
        <title>Whole genome shotgun sequence of Planobispora longispora NBRC 13918.</title>
        <authorList>
            <person name="Komaki H."/>
            <person name="Tamura T."/>
        </authorList>
    </citation>
    <scope>NUCLEOTIDE SEQUENCE [LARGE SCALE GENOMIC DNA]</scope>
    <source>
        <strain evidence="4 5">NBRC 13918</strain>
    </source>
</reference>